<dbReference type="Gene3D" id="3.30.497.10">
    <property type="entry name" value="Antithrombin, subunit I, domain 2"/>
    <property type="match status" value="1"/>
</dbReference>
<reference evidence="2 3" key="1">
    <citation type="journal article" date="2019" name="BMC Genomics">
        <title>New insights from Opisthorchis felineus genome: update on genomics of the epidemiologically important liver flukes.</title>
        <authorList>
            <person name="Ershov N.I."/>
            <person name="Mordvinov V.A."/>
            <person name="Prokhortchouk E.B."/>
            <person name="Pakharukova M.Y."/>
            <person name="Gunbin K.V."/>
            <person name="Ustyantsev K."/>
            <person name="Genaev M.A."/>
            <person name="Blinov A.G."/>
            <person name="Mazur A."/>
            <person name="Boulygina E."/>
            <person name="Tsygankova S."/>
            <person name="Khrameeva E."/>
            <person name="Chekanov N."/>
            <person name="Fan G."/>
            <person name="Xiao A."/>
            <person name="Zhang H."/>
            <person name="Xu X."/>
            <person name="Yang H."/>
            <person name="Solovyev V."/>
            <person name="Lee S.M."/>
            <person name="Liu X."/>
            <person name="Afonnikov D.A."/>
            <person name="Skryabin K.G."/>
        </authorList>
    </citation>
    <scope>NUCLEOTIDE SEQUENCE [LARGE SCALE GENOMIC DNA]</scope>
    <source>
        <strain evidence="2">AK-0245</strain>
        <tissue evidence="2">Whole organism</tissue>
    </source>
</reference>
<feature type="non-terminal residue" evidence="2">
    <location>
        <position position="63"/>
    </location>
</feature>
<dbReference type="OrthoDB" id="1063785at2759"/>
<accession>A0A4S2M5E2</accession>
<dbReference type="InterPro" id="IPR023796">
    <property type="entry name" value="Serpin_dom"/>
</dbReference>
<gene>
    <name evidence="2" type="ORF">CRM22_003606</name>
</gene>
<organism evidence="2 3">
    <name type="scientific">Opisthorchis felineus</name>
    <dbReference type="NCBI Taxonomy" id="147828"/>
    <lineage>
        <taxon>Eukaryota</taxon>
        <taxon>Metazoa</taxon>
        <taxon>Spiralia</taxon>
        <taxon>Lophotrochozoa</taxon>
        <taxon>Platyhelminthes</taxon>
        <taxon>Trematoda</taxon>
        <taxon>Digenea</taxon>
        <taxon>Opisthorchiida</taxon>
        <taxon>Opisthorchiata</taxon>
        <taxon>Opisthorchiidae</taxon>
        <taxon>Opisthorchis</taxon>
    </lineage>
</organism>
<dbReference type="AlphaFoldDB" id="A0A4S2M5E2"/>
<dbReference type="InterPro" id="IPR036186">
    <property type="entry name" value="Serpin_sf"/>
</dbReference>
<protein>
    <recommendedName>
        <fullName evidence="1">Serpin domain-containing protein</fullName>
    </recommendedName>
</protein>
<dbReference type="Gene3D" id="2.30.39.10">
    <property type="entry name" value="Alpha-1-antitrypsin, domain 1"/>
    <property type="match status" value="1"/>
</dbReference>
<dbReference type="SUPFAM" id="SSF56574">
    <property type="entry name" value="Serpins"/>
    <property type="match status" value="1"/>
</dbReference>
<evidence type="ECO:0000313" key="3">
    <source>
        <dbReference type="Proteomes" id="UP000308267"/>
    </source>
</evidence>
<sequence length="63" mass="7460">EEYIWNAMFGEKYPIRFVSRLQEERVVSLKLPKFKLEQSLDLTSSLQKFNVRALVRKGRADLS</sequence>
<dbReference type="InterPro" id="IPR042178">
    <property type="entry name" value="Serpin_sf_1"/>
</dbReference>
<feature type="non-terminal residue" evidence="2">
    <location>
        <position position="1"/>
    </location>
</feature>
<keyword evidence="3" id="KW-1185">Reference proteome</keyword>
<comment type="caution">
    <text evidence="2">The sequence shown here is derived from an EMBL/GenBank/DDBJ whole genome shotgun (WGS) entry which is preliminary data.</text>
</comment>
<dbReference type="InterPro" id="IPR042185">
    <property type="entry name" value="Serpin_sf_2"/>
</dbReference>
<proteinExistence type="predicted"/>
<evidence type="ECO:0000259" key="1">
    <source>
        <dbReference type="Pfam" id="PF00079"/>
    </source>
</evidence>
<name>A0A4S2M5E2_OPIFE</name>
<dbReference type="STRING" id="147828.A0A4S2M5E2"/>
<feature type="domain" description="Serpin" evidence="1">
    <location>
        <begin position="18"/>
        <end position="63"/>
    </location>
</feature>
<dbReference type="Proteomes" id="UP000308267">
    <property type="component" value="Unassembled WGS sequence"/>
</dbReference>
<evidence type="ECO:0000313" key="2">
    <source>
        <dbReference type="EMBL" id="TGZ69669.1"/>
    </source>
</evidence>
<dbReference type="Pfam" id="PF00079">
    <property type="entry name" value="Serpin"/>
    <property type="match status" value="1"/>
</dbReference>
<dbReference type="EMBL" id="SJOL01005876">
    <property type="protein sequence ID" value="TGZ69669.1"/>
    <property type="molecule type" value="Genomic_DNA"/>
</dbReference>